<feature type="region of interest" description="Disordered" evidence="1">
    <location>
        <begin position="142"/>
        <end position="163"/>
    </location>
</feature>
<reference evidence="3" key="1">
    <citation type="journal article" date="2015" name="Nature">
        <title>Complex archaea that bridge the gap between prokaryotes and eukaryotes.</title>
        <authorList>
            <person name="Spang A."/>
            <person name="Saw J.H."/>
            <person name="Jorgensen S.L."/>
            <person name="Zaremba-Niedzwiedzka K."/>
            <person name="Martijn J."/>
            <person name="Lind A.E."/>
            <person name="van Eijk R."/>
            <person name="Schleper C."/>
            <person name="Guy L."/>
            <person name="Ettema T.J."/>
        </authorList>
    </citation>
    <scope>NUCLEOTIDE SEQUENCE</scope>
</reference>
<feature type="transmembrane region" description="Helical" evidence="2">
    <location>
        <begin position="6"/>
        <end position="28"/>
    </location>
</feature>
<comment type="caution">
    <text evidence="3">The sequence shown here is derived from an EMBL/GenBank/DDBJ whole genome shotgun (WGS) entry which is preliminary data.</text>
</comment>
<organism evidence="3">
    <name type="scientific">marine sediment metagenome</name>
    <dbReference type="NCBI Taxonomy" id="412755"/>
    <lineage>
        <taxon>unclassified sequences</taxon>
        <taxon>metagenomes</taxon>
        <taxon>ecological metagenomes</taxon>
    </lineage>
</organism>
<evidence type="ECO:0000256" key="2">
    <source>
        <dbReference type="SAM" id="Phobius"/>
    </source>
</evidence>
<protein>
    <submittedName>
        <fullName evidence="3">Uncharacterized protein</fullName>
    </submittedName>
</protein>
<evidence type="ECO:0000256" key="1">
    <source>
        <dbReference type="SAM" id="MobiDB-lite"/>
    </source>
</evidence>
<dbReference type="AlphaFoldDB" id="A0A0F9L6V8"/>
<accession>A0A0F9L6V8</accession>
<keyword evidence="2" id="KW-1133">Transmembrane helix</keyword>
<sequence length="163" mass="17302">MVFNMILTVALIGSAVVLINVLLILAVYRRFSREKQAFIAVLQSYFEPHGEDPSEFSKVINIVTDQFGVKMAQSLKSTFMGVQSVDAKNTARIEGAITKDAVSAGSPLLGVAMQSFPALAKLIAKNPALAGQAQTILAGLGNPGSMPGNGDNRAEAAPQYQDY</sequence>
<dbReference type="EMBL" id="LAZR01013138">
    <property type="protein sequence ID" value="KKM23370.1"/>
    <property type="molecule type" value="Genomic_DNA"/>
</dbReference>
<keyword evidence="2" id="KW-0472">Membrane</keyword>
<evidence type="ECO:0000313" key="3">
    <source>
        <dbReference type="EMBL" id="KKM23370.1"/>
    </source>
</evidence>
<keyword evidence="2" id="KW-0812">Transmembrane</keyword>
<proteinExistence type="predicted"/>
<gene>
    <name evidence="3" type="ORF">LCGC14_1615900</name>
</gene>
<name>A0A0F9L6V8_9ZZZZ</name>